<evidence type="ECO:0000313" key="6">
    <source>
        <dbReference type="EMBL" id="KAL1529244.1"/>
    </source>
</evidence>
<dbReference type="PANTHER" id="PTHR34963:SF2">
    <property type="entry name" value="PHOTOSYSTEM II REACTION CENTER PSB28 PROTEIN, CHLOROPLASTIC"/>
    <property type="match status" value="1"/>
</dbReference>
<evidence type="ECO:0000256" key="2">
    <source>
        <dbReference type="ARBA" id="ARBA00022531"/>
    </source>
</evidence>
<evidence type="ECO:0000256" key="5">
    <source>
        <dbReference type="RuleBase" id="RU003509"/>
    </source>
</evidence>
<protein>
    <recommendedName>
        <fullName evidence="5">Photosystem II reaction center Psb28 protein</fullName>
    </recommendedName>
</protein>
<keyword evidence="2 5" id="KW-0602">Photosynthesis</keyword>
<proteinExistence type="inferred from homology"/>
<dbReference type="GO" id="GO:0009523">
    <property type="term" value="C:photosystem II"/>
    <property type="evidence" value="ECO:0007669"/>
    <property type="project" value="UniProtKB-KW"/>
</dbReference>
<dbReference type="InterPro" id="IPR038676">
    <property type="entry name" value="Psb28_c1_sf"/>
</dbReference>
<evidence type="ECO:0000256" key="1">
    <source>
        <dbReference type="ARBA" id="ARBA00004170"/>
    </source>
</evidence>
<gene>
    <name evidence="6" type="ORF">AB1Y20_000199</name>
</gene>
<name>A0AB34K476_PRYPA</name>
<sequence>MALLFLAATAASPRPLHPSSYLRATGSTTLRGFAGSIRSCAPPAATLSFRQHGEPEANVADVALTRSRDGSTGTATFRFDRASILDLDDVWSNGLITGLWLRDEEGHLCTTDVTVEFERGKPRGVVAILVLKSTEEWARFMRYMKRYAEANGLEFASAIDR</sequence>
<keyword evidence="7" id="KW-1185">Reference proteome</keyword>
<comment type="similarity">
    <text evidence="5">Belongs to the Psb28 family.</text>
</comment>
<dbReference type="InterPro" id="IPR005610">
    <property type="entry name" value="PSII_Psb28_class-1"/>
</dbReference>
<dbReference type="AlphaFoldDB" id="A0AB34K476"/>
<dbReference type="PANTHER" id="PTHR34963">
    <property type="match status" value="1"/>
</dbReference>
<dbReference type="EMBL" id="JBGBPQ010000001">
    <property type="protein sequence ID" value="KAL1529244.1"/>
    <property type="molecule type" value="Genomic_DNA"/>
</dbReference>
<reference evidence="6 7" key="1">
    <citation type="journal article" date="2024" name="Science">
        <title>Giant polyketide synthase enzymes in the biosynthesis of giant marine polyether toxins.</title>
        <authorList>
            <person name="Fallon T.R."/>
            <person name="Shende V.V."/>
            <person name="Wierzbicki I.H."/>
            <person name="Pendleton A.L."/>
            <person name="Watervoot N.F."/>
            <person name="Auber R.P."/>
            <person name="Gonzalez D.J."/>
            <person name="Wisecaver J.H."/>
            <person name="Moore B.S."/>
        </authorList>
    </citation>
    <scope>NUCLEOTIDE SEQUENCE [LARGE SCALE GENOMIC DNA]</scope>
    <source>
        <strain evidence="6 7">12B1</strain>
    </source>
</reference>
<accession>A0AB34K476</accession>
<keyword evidence="4 5" id="KW-0604">Photosystem II</keyword>
<comment type="subcellular location">
    <subcellularLocation>
        <location evidence="1">Membrane</location>
        <topology evidence="1">Peripheral membrane protein</topology>
    </subcellularLocation>
</comment>
<evidence type="ECO:0000256" key="4">
    <source>
        <dbReference type="ARBA" id="ARBA00023276"/>
    </source>
</evidence>
<dbReference type="GO" id="GO:0015979">
    <property type="term" value="P:photosynthesis"/>
    <property type="evidence" value="ECO:0007669"/>
    <property type="project" value="UniProtKB-KW"/>
</dbReference>
<dbReference type="Pfam" id="PF03912">
    <property type="entry name" value="Psb28"/>
    <property type="match status" value="1"/>
</dbReference>
<dbReference type="Gene3D" id="2.40.30.220">
    <property type="entry name" value="Photosystem II Psb28"/>
    <property type="match status" value="1"/>
</dbReference>
<comment type="caution">
    <text evidence="6">The sequence shown here is derived from an EMBL/GenBank/DDBJ whole genome shotgun (WGS) entry which is preliminary data.</text>
</comment>
<organism evidence="6 7">
    <name type="scientific">Prymnesium parvum</name>
    <name type="common">Toxic golden alga</name>
    <dbReference type="NCBI Taxonomy" id="97485"/>
    <lineage>
        <taxon>Eukaryota</taxon>
        <taxon>Haptista</taxon>
        <taxon>Haptophyta</taxon>
        <taxon>Prymnesiophyceae</taxon>
        <taxon>Prymnesiales</taxon>
        <taxon>Prymnesiaceae</taxon>
        <taxon>Prymnesium</taxon>
    </lineage>
</organism>
<keyword evidence="3" id="KW-0472">Membrane</keyword>
<evidence type="ECO:0000256" key="3">
    <source>
        <dbReference type="ARBA" id="ARBA00023136"/>
    </source>
</evidence>
<dbReference type="NCBIfam" id="TIGR03047">
    <property type="entry name" value="PS_II_psb28"/>
    <property type="match status" value="1"/>
</dbReference>
<dbReference type="Proteomes" id="UP001515480">
    <property type="component" value="Unassembled WGS sequence"/>
</dbReference>
<evidence type="ECO:0000313" key="7">
    <source>
        <dbReference type="Proteomes" id="UP001515480"/>
    </source>
</evidence>